<evidence type="ECO:0000256" key="1">
    <source>
        <dbReference type="SAM" id="MobiDB-lite"/>
    </source>
</evidence>
<reference evidence="2" key="1">
    <citation type="submission" date="2023-06" db="EMBL/GenBank/DDBJ databases">
        <title>Survivors Of The Sea: Transcriptome response of Skeletonema marinoi to long-term dormancy.</title>
        <authorList>
            <person name="Pinder M.I.M."/>
            <person name="Kourtchenko O."/>
            <person name="Robertson E.K."/>
            <person name="Larsson T."/>
            <person name="Maumus F."/>
            <person name="Osuna-Cruz C.M."/>
            <person name="Vancaester E."/>
            <person name="Stenow R."/>
            <person name="Vandepoele K."/>
            <person name="Ploug H."/>
            <person name="Bruchert V."/>
            <person name="Godhe A."/>
            <person name="Topel M."/>
        </authorList>
    </citation>
    <scope>NUCLEOTIDE SEQUENCE</scope>
    <source>
        <strain evidence="2">R05AC</strain>
    </source>
</reference>
<evidence type="ECO:0000313" key="3">
    <source>
        <dbReference type="Proteomes" id="UP001224775"/>
    </source>
</evidence>
<feature type="region of interest" description="Disordered" evidence="1">
    <location>
        <begin position="230"/>
        <end position="263"/>
    </location>
</feature>
<organism evidence="2 3">
    <name type="scientific">Skeletonema marinoi</name>
    <dbReference type="NCBI Taxonomy" id="267567"/>
    <lineage>
        <taxon>Eukaryota</taxon>
        <taxon>Sar</taxon>
        <taxon>Stramenopiles</taxon>
        <taxon>Ochrophyta</taxon>
        <taxon>Bacillariophyta</taxon>
        <taxon>Coscinodiscophyceae</taxon>
        <taxon>Thalassiosirophycidae</taxon>
        <taxon>Thalassiosirales</taxon>
        <taxon>Skeletonemataceae</taxon>
        <taxon>Skeletonema</taxon>
        <taxon>Skeletonema marinoi-dohrnii complex</taxon>
    </lineage>
</organism>
<evidence type="ECO:0008006" key="4">
    <source>
        <dbReference type="Google" id="ProtNLM"/>
    </source>
</evidence>
<dbReference type="EMBL" id="JATAAI010000002">
    <property type="protein sequence ID" value="KAK1747867.1"/>
    <property type="molecule type" value="Genomic_DNA"/>
</dbReference>
<gene>
    <name evidence="2" type="ORF">QTG54_001830</name>
</gene>
<dbReference type="Proteomes" id="UP001224775">
    <property type="component" value="Unassembled WGS sequence"/>
</dbReference>
<protein>
    <recommendedName>
        <fullName evidence="4">RING-type E3 ubiquitin transferase BRCA1</fullName>
    </recommendedName>
</protein>
<dbReference type="InterPro" id="IPR036420">
    <property type="entry name" value="BRCT_dom_sf"/>
</dbReference>
<comment type="caution">
    <text evidence="2">The sequence shown here is derived from an EMBL/GenBank/DDBJ whole genome shotgun (WGS) entry which is preliminary data.</text>
</comment>
<feature type="region of interest" description="Disordered" evidence="1">
    <location>
        <begin position="200"/>
        <end position="219"/>
    </location>
</feature>
<name>A0AAD9DHX7_9STRA</name>
<sequence>MPSLAEAISCLQKASSCRGCGRLPSSSENDRAHGDGDGPQCNEFAGALFVSSQCGDMFCAACWEKSMPNCPICRCKIESSPKPMIATLAAESKANAFKKLDLSDVSKRRCNLGELSSLVGILRNLTSTTVQISGAVDKSDSNIGLGDSFEEEVPGTFQEFYPQTGEKSAKSDTPTILESQVTSIHTANNMDTKQYQFTPQTGIKSEISETPTVRESQVTSVRTNSISVLKSVDRSEPAEETQTIPGTYLSPLRRSRSNNSSSNSQLHYFIDNIGKVDSPLASSTASKPKCDLSSSSDESVVEGTFLSPFKMNCKKKIEAQDDDNSTSEEEFQTEPWERQLDLAKVDNRAEQPVEPVAKRRCVSTSPNEATRGIPLQQESNAAKKTKIEESTASEMPLITKKQLYVSYDVLNDEECKALSFLCNGKLGVRIMSDILPVSRGGILCPLPTILITHAIEKPRFGNGKPTRYNSIATCHRTYSYMKAVALGARCVDAQWLKDCQTSGTLLCCDSYSVWSDLESYNALIASGSKIEGDTIRGSFPFNKRSPLDGAVFGFIDTETKNAKLPTFKPLTSVQISSLVECLGGSVSNDSFTLMHALIARDCATLNQVVHKLKTCLQDNRDVSTESWSIESCNDEELEALINNDGAMTHSYSDDYRVPIIRAKWLENSICMNSLQSLNEYCIGVLCFEFDMGSNVDERQTLLC</sequence>
<dbReference type="Gene3D" id="3.40.50.10190">
    <property type="entry name" value="BRCT domain"/>
    <property type="match status" value="1"/>
</dbReference>
<dbReference type="SUPFAM" id="SSF52113">
    <property type="entry name" value="BRCT domain"/>
    <property type="match status" value="1"/>
</dbReference>
<evidence type="ECO:0000313" key="2">
    <source>
        <dbReference type="EMBL" id="KAK1747867.1"/>
    </source>
</evidence>
<dbReference type="AlphaFoldDB" id="A0AAD9DHX7"/>
<proteinExistence type="predicted"/>
<accession>A0AAD9DHX7</accession>
<keyword evidence="3" id="KW-1185">Reference proteome</keyword>